<dbReference type="PROSITE" id="PS50005">
    <property type="entry name" value="TPR"/>
    <property type="match status" value="1"/>
</dbReference>
<evidence type="ECO:0000256" key="3">
    <source>
        <dbReference type="PROSITE-ProRule" id="PRU00339"/>
    </source>
</evidence>
<dbReference type="PANTHER" id="PTHR45586:SF1">
    <property type="entry name" value="LIPOPOLYSACCHARIDE ASSEMBLY PROTEIN B"/>
    <property type="match status" value="1"/>
</dbReference>
<proteinExistence type="predicted"/>
<reference evidence="5" key="1">
    <citation type="journal article" date="2019" name="Int. J. Syst. Evol. Microbiol.">
        <title>The Global Catalogue of Microorganisms (GCM) 10K type strain sequencing project: providing services to taxonomists for standard genome sequencing and annotation.</title>
        <authorList>
            <consortium name="The Broad Institute Genomics Platform"/>
            <consortium name="The Broad Institute Genome Sequencing Center for Infectious Disease"/>
            <person name="Wu L."/>
            <person name="Ma J."/>
        </authorList>
    </citation>
    <scope>NUCLEOTIDE SEQUENCE [LARGE SCALE GENOMIC DNA]</scope>
    <source>
        <strain evidence="5">CCUG 55608</strain>
    </source>
</reference>
<gene>
    <name evidence="4" type="ORF">ACFQ4C_25575</name>
</gene>
<dbReference type="InterPro" id="IPR011990">
    <property type="entry name" value="TPR-like_helical_dom_sf"/>
</dbReference>
<keyword evidence="2 3" id="KW-0802">TPR repeat</keyword>
<keyword evidence="1" id="KW-0677">Repeat</keyword>
<dbReference type="Gene3D" id="1.25.40.10">
    <property type="entry name" value="Tetratricopeptide repeat domain"/>
    <property type="match status" value="1"/>
</dbReference>
<dbReference type="SMART" id="SM00028">
    <property type="entry name" value="TPR"/>
    <property type="match status" value="2"/>
</dbReference>
<evidence type="ECO:0000313" key="5">
    <source>
        <dbReference type="Proteomes" id="UP001597116"/>
    </source>
</evidence>
<sequence>MSDTMNKSILLVIGLGVLATAGLYSLPNVVVRNEDRTLTNERTTDPETAVRDTAVLRTDRSDLHTVSLTPEQQKELNRLSGRFDAVDDKQKPAVGADLIQAYRKVSRYDSAAYVADKLAQAAPTEANVLRAGDLYYEAYGFAADNQKMVTLGKKTREFYQKALDGNPNLLAAKANMAMTYVTTETPMQGIMLLRDVLKEDPTNELALFNMGLLSMRSGQYNRAVERFQAILSSHPENTKAQFYLAISLSEMGRKQEARELLAKVKAREKDPTIQAAIKELEQNL</sequence>
<accession>A0ABW3QLU7</accession>
<dbReference type="Pfam" id="PF14559">
    <property type="entry name" value="TPR_19"/>
    <property type="match status" value="1"/>
</dbReference>
<dbReference type="RefSeq" id="WP_379885129.1">
    <property type="nucleotide sequence ID" value="NZ_JBHTLP010000021.1"/>
</dbReference>
<evidence type="ECO:0000313" key="4">
    <source>
        <dbReference type="EMBL" id="MFD1144524.1"/>
    </source>
</evidence>
<evidence type="ECO:0000256" key="1">
    <source>
        <dbReference type="ARBA" id="ARBA00022737"/>
    </source>
</evidence>
<dbReference type="InterPro" id="IPR051012">
    <property type="entry name" value="CellSynth/LPSAsmb/PSIAsmb"/>
</dbReference>
<dbReference type="Proteomes" id="UP001597116">
    <property type="component" value="Unassembled WGS sequence"/>
</dbReference>
<keyword evidence="5" id="KW-1185">Reference proteome</keyword>
<dbReference type="SUPFAM" id="SSF48452">
    <property type="entry name" value="TPR-like"/>
    <property type="match status" value="1"/>
</dbReference>
<dbReference type="InterPro" id="IPR019734">
    <property type="entry name" value="TPR_rpt"/>
</dbReference>
<dbReference type="EMBL" id="JBHTLP010000021">
    <property type="protein sequence ID" value="MFD1144524.1"/>
    <property type="molecule type" value="Genomic_DNA"/>
</dbReference>
<organism evidence="4 5">
    <name type="scientific">Larkinella insperata</name>
    <dbReference type="NCBI Taxonomy" id="332158"/>
    <lineage>
        <taxon>Bacteria</taxon>
        <taxon>Pseudomonadati</taxon>
        <taxon>Bacteroidota</taxon>
        <taxon>Cytophagia</taxon>
        <taxon>Cytophagales</taxon>
        <taxon>Spirosomataceae</taxon>
        <taxon>Larkinella</taxon>
    </lineage>
</organism>
<protein>
    <submittedName>
        <fullName evidence="4">Tetratricopeptide repeat protein</fullName>
    </submittedName>
</protein>
<feature type="repeat" description="TPR" evidence="3">
    <location>
        <begin position="204"/>
        <end position="237"/>
    </location>
</feature>
<name>A0ABW3QLU7_9BACT</name>
<dbReference type="PANTHER" id="PTHR45586">
    <property type="entry name" value="TPR REPEAT-CONTAINING PROTEIN PA4667"/>
    <property type="match status" value="1"/>
</dbReference>
<comment type="caution">
    <text evidence="4">The sequence shown here is derived from an EMBL/GenBank/DDBJ whole genome shotgun (WGS) entry which is preliminary data.</text>
</comment>
<evidence type="ECO:0000256" key="2">
    <source>
        <dbReference type="ARBA" id="ARBA00022803"/>
    </source>
</evidence>